<dbReference type="Proteomes" id="UP000237481">
    <property type="component" value="Unassembled WGS sequence"/>
</dbReference>
<evidence type="ECO:0000256" key="6">
    <source>
        <dbReference type="SAM" id="Phobius"/>
    </source>
</evidence>
<dbReference type="InterPro" id="IPR051694">
    <property type="entry name" value="Immunoregulatory_rcpt-like"/>
</dbReference>
<evidence type="ECO:0000256" key="1">
    <source>
        <dbReference type="ARBA" id="ARBA00004167"/>
    </source>
</evidence>
<dbReference type="PANTHER" id="PTHR15549">
    <property type="entry name" value="PAIRED IMMUNOGLOBULIN-LIKE TYPE 2 RECEPTOR"/>
    <property type="match status" value="1"/>
</dbReference>
<feature type="compositionally biased region" description="Pro residues" evidence="5">
    <location>
        <begin position="273"/>
        <end position="296"/>
    </location>
</feature>
<comment type="subcellular location">
    <subcellularLocation>
        <location evidence="1">Membrane</location>
        <topology evidence="1">Single-pass membrane protein</topology>
    </subcellularLocation>
</comment>
<evidence type="ECO:0000256" key="2">
    <source>
        <dbReference type="ARBA" id="ARBA00022692"/>
    </source>
</evidence>
<feature type="compositionally biased region" description="Polar residues" evidence="5">
    <location>
        <begin position="318"/>
        <end position="328"/>
    </location>
</feature>
<dbReference type="EMBL" id="PKSG01000001">
    <property type="protein sequence ID" value="POR39788.1"/>
    <property type="molecule type" value="Genomic_DNA"/>
</dbReference>
<keyword evidence="4 6" id="KW-0472">Membrane</keyword>
<dbReference type="AlphaFoldDB" id="A0A2S4LBH9"/>
<dbReference type="GO" id="GO:0016020">
    <property type="term" value="C:membrane"/>
    <property type="evidence" value="ECO:0007669"/>
    <property type="project" value="UniProtKB-SubCell"/>
</dbReference>
<keyword evidence="3 6" id="KW-1133">Transmembrane helix</keyword>
<dbReference type="GO" id="GO:0071944">
    <property type="term" value="C:cell periphery"/>
    <property type="evidence" value="ECO:0007669"/>
    <property type="project" value="UniProtKB-ARBA"/>
</dbReference>
<gene>
    <name evidence="8" type="ORF">TPAR_00012</name>
</gene>
<proteinExistence type="predicted"/>
<dbReference type="OrthoDB" id="4814718at2759"/>
<evidence type="ECO:0000313" key="9">
    <source>
        <dbReference type="Proteomes" id="UP000237481"/>
    </source>
</evidence>
<keyword evidence="2 6" id="KW-0812">Transmembrane</keyword>
<evidence type="ECO:0000256" key="7">
    <source>
        <dbReference type="SAM" id="SignalP"/>
    </source>
</evidence>
<sequence length="419" mass="42738">MLLGLGLGAVAPAAASAISGSERSWTSPQETDSAQMAAQQLLMGFSPKPTPAPQPRGVFGRMDLMARLEGYTMGPATCGFVQSNGNSFTCVANTATCASVDGYIGCCQPNQQCTRIQTVCVDYAASKTGKCDLLSDYHTVCCSSTMPACYTYLMKKSGPGQDAGSTYTAVGCYSTSGTAALLDYDPAWSRTHSFPPSTTSSTSASTTSTTASQTATATQTGGGGGGGGGSTTNVGAIAGGAVGGAAALGLIGTAIFLLRRRNRKAKGSDTQNSPPPPPMAQSQPQSPPQGYPPSSPGVPQGYPSYSPPPQGYDPHMSVYSQQPYSPNSGYQQYPPGFQGQYPPQQQGGYPQYGAAGLPVSSTGSPPPHTTPSPIMVKEGETPSPHGTTPAPRGGTHHQQASELAAVAPLGKEGNRAELS</sequence>
<organism evidence="8 9">
    <name type="scientific">Tolypocladium paradoxum</name>
    <dbReference type="NCBI Taxonomy" id="94208"/>
    <lineage>
        <taxon>Eukaryota</taxon>
        <taxon>Fungi</taxon>
        <taxon>Dikarya</taxon>
        <taxon>Ascomycota</taxon>
        <taxon>Pezizomycotina</taxon>
        <taxon>Sordariomycetes</taxon>
        <taxon>Hypocreomycetidae</taxon>
        <taxon>Hypocreales</taxon>
        <taxon>Ophiocordycipitaceae</taxon>
        <taxon>Tolypocladium</taxon>
    </lineage>
</organism>
<dbReference type="STRING" id="94208.A0A2S4LBH9"/>
<comment type="caution">
    <text evidence="8">The sequence shown here is derived from an EMBL/GenBank/DDBJ whole genome shotgun (WGS) entry which is preliminary data.</text>
</comment>
<feature type="chain" id="PRO_5015411927" evidence="7">
    <location>
        <begin position="18"/>
        <end position="419"/>
    </location>
</feature>
<accession>A0A2S4LBH9</accession>
<feature type="compositionally biased region" description="Low complexity" evidence="5">
    <location>
        <begin position="329"/>
        <end position="363"/>
    </location>
</feature>
<feature type="transmembrane region" description="Helical" evidence="6">
    <location>
        <begin position="236"/>
        <end position="258"/>
    </location>
</feature>
<feature type="region of interest" description="Disordered" evidence="5">
    <location>
        <begin position="263"/>
        <end position="419"/>
    </location>
</feature>
<evidence type="ECO:0000256" key="4">
    <source>
        <dbReference type="ARBA" id="ARBA00023136"/>
    </source>
</evidence>
<feature type="region of interest" description="Disordered" evidence="5">
    <location>
        <begin position="192"/>
        <end position="227"/>
    </location>
</feature>
<feature type="signal peptide" evidence="7">
    <location>
        <begin position="1"/>
        <end position="17"/>
    </location>
</feature>
<feature type="compositionally biased region" description="Low complexity" evidence="5">
    <location>
        <begin position="197"/>
        <end position="219"/>
    </location>
</feature>
<name>A0A2S4LBH9_9HYPO</name>
<evidence type="ECO:0000313" key="8">
    <source>
        <dbReference type="EMBL" id="POR39788.1"/>
    </source>
</evidence>
<evidence type="ECO:0000256" key="3">
    <source>
        <dbReference type="ARBA" id="ARBA00022989"/>
    </source>
</evidence>
<keyword evidence="9" id="KW-1185">Reference proteome</keyword>
<protein>
    <submittedName>
        <fullName evidence="8">Uncharacterized protein</fullName>
    </submittedName>
</protein>
<reference evidence="8 9" key="1">
    <citation type="submission" date="2018-01" db="EMBL/GenBank/DDBJ databases">
        <title>Harnessing the power of phylogenomics to disentangle the directionality and signatures of interkingdom host jumping in the parasitic fungal genus Tolypocladium.</title>
        <authorList>
            <person name="Quandt C.A."/>
            <person name="Patterson W."/>
            <person name="Spatafora J.W."/>
        </authorList>
    </citation>
    <scope>NUCLEOTIDE SEQUENCE [LARGE SCALE GENOMIC DNA]</scope>
    <source>
        <strain evidence="8 9">NRBC 100945</strain>
    </source>
</reference>
<evidence type="ECO:0000256" key="5">
    <source>
        <dbReference type="SAM" id="MobiDB-lite"/>
    </source>
</evidence>
<keyword evidence="7" id="KW-0732">Signal</keyword>